<gene>
    <name evidence="2" type="ORF">P171DRAFT_449778</name>
</gene>
<proteinExistence type="predicted"/>
<feature type="compositionally biased region" description="Acidic residues" evidence="1">
    <location>
        <begin position="220"/>
        <end position="248"/>
    </location>
</feature>
<dbReference type="Proteomes" id="UP000799764">
    <property type="component" value="Unassembled WGS sequence"/>
</dbReference>
<protein>
    <submittedName>
        <fullName evidence="2">Uncharacterized protein</fullName>
    </submittedName>
</protein>
<dbReference type="OrthoDB" id="3797230at2759"/>
<comment type="caution">
    <text evidence="2">The sequence shown here is derived from an EMBL/GenBank/DDBJ whole genome shotgun (WGS) entry which is preliminary data.</text>
</comment>
<feature type="region of interest" description="Disordered" evidence="1">
    <location>
        <begin position="218"/>
        <end position="289"/>
    </location>
</feature>
<feature type="compositionally biased region" description="Acidic residues" evidence="1">
    <location>
        <begin position="258"/>
        <end position="279"/>
    </location>
</feature>
<evidence type="ECO:0000313" key="2">
    <source>
        <dbReference type="EMBL" id="KAF2437562.1"/>
    </source>
</evidence>
<sequence>MARSIRHKNDGVAPKARGAATTQTKWGRRKTTEQARKPAVKRVPRFVQKRASRSKAGIQNVGGRGQEADAEPAKLVDNTLPKDDKDREAWARKLYYALLNGPNLFPEAGATAWQVSRSTEKLFREGPSAAFLKANTAPAIVQQLKSVTFSQHFEDLVSFVEEQGVKSAVIACSAEELLMKVASAKKSTKAPTATELDANSELTRAMETTADCIDLTVELSEVDTDEDSSDEDSSDEDSSDDDRSDGDGSDGNGPDKDSSDEDSSYDDSSYDDSCAEADEAGSVGQGWENGDTMMLDYVSPREDAATALPIRTASRNAVIEHLAERSQRKGGAAVSSTSAAYKRTDARVPADQVTVDRASYFDPDPFWMVHLETMKNKRRSAVMRRY</sequence>
<name>A0A9P4P5E3_9PLEO</name>
<reference evidence="2" key="1">
    <citation type="journal article" date="2020" name="Stud. Mycol.">
        <title>101 Dothideomycetes genomes: a test case for predicting lifestyles and emergence of pathogens.</title>
        <authorList>
            <person name="Haridas S."/>
            <person name="Albert R."/>
            <person name="Binder M."/>
            <person name="Bloem J."/>
            <person name="Labutti K."/>
            <person name="Salamov A."/>
            <person name="Andreopoulos B."/>
            <person name="Baker S."/>
            <person name="Barry K."/>
            <person name="Bills G."/>
            <person name="Bluhm B."/>
            <person name="Cannon C."/>
            <person name="Castanera R."/>
            <person name="Culley D."/>
            <person name="Daum C."/>
            <person name="Ezra D."/>
            <person name="Gonzalez J."/>
            <person name="Henrissat B."/>
            <person name="Kuo A."/>
            <person name="Liang C."/>
            <person name="Lipzen A."/>
            <person name="Lutzoni F."/>
            <person name="Magnuson J."/>
            <person name="Mondo S."/>
            <person name="Nolan M."/>
            <person name="Ohm R."/>
            <person name="Pangilinan J."/>
            <person name="Park H.-J."/>
            <person name="Ramirez L."/>
            <person name="Alfaro M."/>
            <person name="Sun H."/>
            <person name="Tritt A."/>
            <person name="Yoshinaga Y."/>
            <person name="Zwiers L.-H."/>
            <person name="Turgeon B."/>
            <person name="Goodwin S."/>
            <person name="Spatafora J."/>
            <person name="Crous P."/>
            <person name="Grigoriev I."/>
        </authorList>
    </citation>
    <scope>NUCLEOTIDE SEQUENCE</scope>
    <source>
        <strain evidence="2">CBS 690.94</strain>
    </source>
</reference>
<dbReference type="AlphaFoldDB" id="A0A9P4P5E3"/>
<dbReference type="EMBL" id="MU001515">
    <property type="protein sequence ID" value="KAF2437562.1"/>
    <property type="molecule type" value="Genomic_DNA"/>
</dbReference>
<feature type="compositionally biased region" description="Basic residues" evidence="1">
    <location>
        <begin position="38"/>
        <end position="53"/>
    </location>
</feature>
<organism evidence="2 3">
    <name type="scientific">Karstenula rhodostoma CBS 690.94</name>
    <dbReference type="NCBI Taxonomy" id="1392251"/>
    <lineage>
        <taxon>Eukaryota</taxon>
        <taxon>Fungi</taxon>
        <taxon>Dikarya</taxon>
        <taxon>Ascomycota</taxon>
        <taxon>Pezizomycotina</taxon>
        <taxon>Dothideomycetes</taxon>
        <taxon>Pleosporomycetidae</taxon>
        <taxon>Pleosporales</taxon>
        <taxon>Massarineae</taxon>
        <taxon>Didymosphaeriaceae</taxon>
        <taxon>Karstenula</taxon>
    </lineage>
</organism>
<feature type="region of interest" description="Disordered" evidence="1">
    <location>
        <begin position="1"/>
        <end position="72"/>
    </location>
</feature>
<keyword evidence="3" id="KW-1185">Reference proteome</keyword>
<evidence type="ECO:0000313" key="3">
    <source>
        <dbReference type="Proteomes" id="UP000799764"/>
    </source>
</evidence>
<accession>A0A9P4P5E3</accession>
<evidence type="ECO:0000256" key="1">
    <source>
        <dbReference type="SAM" id="MobiDB-lite"/>
    </source>
</evidence>